<dbReference type="EMBL" id="JAMKPW020000021">
    <property type="protein sequence ID" value="KAK8207611.1"/>
    <property type="molecule type" value="Genomic_DNA"/>
</dbReference>
<gene>
    <name evidence="1" type="ORF">M8818_004265</name>
</gene>
<proteinExistence type="predicted"/>
<evidence type="ECO:0000313" key="2">
    <source>
        <dbReference type="Proteomes" id="UP001320706"/>
    </source>
</evidence>
<comment type="caution">
    <text evidence="1">The sequence shown here is derived from an EMBL/GenBank/DDBJ whole genome shotgun (WGS) entry which is preliminary data.</text>
</comment>
<protein>
    <submittedName>
        <fullName evidence="1">Uncharacterized protein</fullName>
    </submittedName>
</protein>
<evidence type="ECO:0000313" key="1">
    <source>
        <dbReference type="EMBL" id="KAK8207611.1"/>
    </source>
</evidence>
<keyword evidence="2" id="KW-1185">Reference proteome</keyword>
<reference evidence="1" key="1">
    <citation type="submission" date="2024-02" db="EMBL/GenBank/DDBJ databases">
        <title>Metagenome Assembled Genome of Zalaria obscura JY119.</title>
        <authorList>
            <person name="Vighnesh L."/>
            <person name="Jagadeeshwari U."/>
            <person name="Venkata Ramana C."/>
            <person name="Sasikala C."/>
        </authorList>
    </citation>
    <scope>NUCLEOTIDE SEQUENCE</scope>
    <source>
        <strain evidence="1">JY119</strain>
    </source>
</reference>
<accession>A0ACC3SCL3</accession>
<dbReference type="Proteomes" id="UP001320706">
    <property type="component" value="Unassembled WGS sequence"/>
</dbReference>
<organism evidence="1 2">
    <name type="scientific">Zalaria obscura</name>
    <dbReference type="NCBI Taxonomy" id="2024903"/>
    <lineage>
        <taxon>Eukaryota</taxon>
        <taxon>Fungi</taxon>
        <taxon>Dikarya</taxon>
        <taxon>Ascomycota</taxon>
        <taxon>Pezizomycotina</taxon>
        <taxon>Dothideomycetes</taxon>
        <taxon>Dothideomycetidae</taxon>
        <taxon>Dothideales</taxon>
        <taxon>Zalariaceae</taxon>
        <taxon>Zalaria</taxon>
    </lineage>
</organism>
<sequence length="158" mass="16873">MTSTSIGGLPDKLDSEECETSVASTGRSASVFLLPREMRRVRKSGLSGTGPLELRLNFGRKPSHRLDSNNQMKSQPSREESKVTVGTENGGAVLAEGGNRKWSHGVDGYTCGYAAASRLEPAFKFKAVPVSGISETTATHQTDPLQTALQTSIYAAEI</sequence>
<name>A0ACC3SCL3_9PEZI</name>